<keyword evidence="5" id="KW-1185">Reference proteome</keyword>
<dbReference type="InterPro" id="IPR050268">
    <property type="entry name" value="NADH-dep_flavin_reductase"/>
</dbReference>
<dbReference type="Pfam" id="PF01613">
    <property type="entry name" value="Flavin_Reduct"/>
    <property type="match status" value="1"/>
</dbReference>
<dbReference type="PANTHER" id="PTHR30466:SF11">
    <property type="entry name" value="FLAVIN-DEPENDENT MONOOXYGENASE, REDUCTASE SUBUNIT HSAB"/>
    <property type="match status" value="1"/>
</dbReference>
<evidence type="ECO:0000313" key="4">
    <source>
        <dbReference type="EMBL" id="RST77143.1"/>
    </source>
</evidence>
<dbReference type="SUPFAM" id="SSF50475">
    <property type="entry name" value="FMN-binding split barrel"/>
    <property type="match status" value="1"/>
</dbReference>
<dbReference type="AlphaFoldDB" id="A0A429Y6Y5"/>
<name>A0A429Y6Y5_9BACI</name>
<evidence type="ECO:0000256" key="2">
    <source>
        <dbReference type="ARBA" id="ARBA00023002"/>
    </source>
</evidence>
<gene>
    <name evidence="4" type="ORF">D4T97_001195</name>
</gene>
<feature type="domain" description="Flavin reductase like" evidence="3">
    <location>
        <begin position="23"/>
        <end position="165"/>
    </location>
</feature>
<accession>A0A429Y6Y5</accession>
<dbReference type="InterPro" id="IPR002563">
    <property type="entry name" value="Flavin_Rdtase-like_dom"/>
</dbReference>
<dbReference type="InterPro" id="IPR012349">
    <property type="entry name" value="Split_barrel_FMN-bd"/>
</dbReference>
<evidence type="ECO:0000313" key="5">
    <source>
        <dbReference type="Proteomes" id="UP000287156"/>
    </source>
</evidence>
<sequence length="168" mass="18230">MNGGITLNQVQEKVTSESFRNAIGHFTSGVSVITSQLDGQDYGITASAVSSVSLEPPMLLICVNQNTGTCNAIATSRFFTVNILEENQADTAKRFATPQPDKFQGVDASRTENGLLVLNESLTIFECEVAEEITGGTHSVFLGKVKSIKVSEKDPLVYYRGRFGKFNQ</sequence>
<evidence type="ECO:0000259" key="3">
    <source>
        <dbReference type="SMART" id="SM00903"/>
    </source>
</evidence>
<dbReference type="GO" id="GO:0010181">
    <property type="term" value="F:FMN binding"/>
    <property type="evidence" value="ECO:0007669"/>
    <property type="project" value="InterPro"/>
</dbReference>
<reference evidence="4" key="1">
    <citation type="submission" date="2018-12" db="EMBL/GenBank/DDBJ databases">
        <authorList>
            <person name="Sun L."/>
            <person name="Chen Z."/>
        </authorList>
    </citation>
    <scope>NUCLEOTIDE SEQUENCE [LARGE SCALE GENOMIC DNA]</scope>
    <source>
        <strain evidence="4">3-2-2</strain>
    </source>
</reference>
<dbReference type="OrthoDB" id="9792858at2"/>
<protein>
    <submittedName>
        <fullName evidence="4">Flavin reductase</fullName>
    </submittedName>
</protein>
<dbReference type="EMBL" id="QYTV02000001">
    <property type="protein sequence ID" value="RST77143.1"/>
    <property type="molecule type" value="Genomic_DNA"/>
</dbReference>
<keyword evidence="2" id="KW-0560">Oxidoreductase</keyword>
<dbReference type="GO" id="GO:0042602">
    <property type="term" value="F:riboflavin reductase (NADPH) activity"/>
    <property type="evidence" value="ECO:0007669"/>
    <property type="project" value="TreeGrafter"/>
</dbReference>
<dbReference type="Gene3D" id="2.30.110.10">
    <property type="entry name" value="Electron Transport, Fmn-binding Protein, Chain A"/>
    <property type="match status" value="1"/>
</dbReference>
<dbReference type="Proteomes" id="UP000287156">
    <property type="component" value="Unassembled WGS sequence"/>
</dbReference>
<proteinExistence type="inferred from homology"/>
<comment type="similarity">
    <text evidence="1">Belongs to the non-flavoprotein flavin reductase family.</text>
</comment>
<dbReference type="SMART" id="SM00903">
    <property type="entry name" value="Flavin_Reduct"/>
    <property type="match status" value="1"/>
</dbReference>
<evidence type="ECO:0000256" key="1">
    <source>
        <dbReference type="ARBA" id="ARBA00008898"/>
    </source>
</evidence>
<comment type="caution">
    <text evidence="4">The sequence shown here is derived from an EMBL/GenBank/DDBJ whole genome shotgun (WGS) entry which is preliminary data.</text>
</comment>
<dbReference type="PANTHER" id="PTHR30466">
    <property type="entry name" value="FLAVIN REDUCTASE"/>
    <property type="match status" value="1"/>
</dbReference>
<organism evidence="4 5">
    <name type="scientific">Siminovitchia acidinfaciens</name>
    <dbReference type="NCBI Taxonomy" id="2321395"/>
    <lineage>
        <taxon>Bacteria</taxon>
        <taxon>Bacillati</taxon>
        <taxon>Bacillota</taxon>
        <taxon>Bacilli</taxon>
        <taxon>Bacillales</taxon>
        <taxon>Bacillaceae</taxon>
        <taxon>Siminovitchia</taxon>
    </lineage>
</organism>